<dbReference type="AlphaFoldDB" id="A0AAN8A3J8"/>
<proteinExistence type="predicted"/>
<name>A0AAN8A3J8_9PEZI</name>
<feature type="transmembrane region" description="Helical" evidence="2">
    <location>
        <begin position="400"/>
        <end position="425"/>
    </location>
</feature>
<accession>A0AAN8A3J8</accession>
<feature type="transmembrane region" description="Helical" evidence="2">
    <location>
        <begin position="41"/>
        <end position="63"/>
    </location>
</feature>
<dbReference type="Proteomes" id="UP001310594">
    <property type="component" value="Unassembled WGS sequence"/>
</dbReference>
<keyword evidence="2" id="KW-1133">Transmembrane helix</keyword>
<reference evidence="3" key="1">
    <citation type="submission" date="2023-08" db="EMBL/GenBank/DDBJ databases">
        <title>Black Yeasts Isolated from many extreme environments.</title>
        <authorList>
            <person name="Coleine C."/>
            <person name="Stajich J.E."/>
            <person name="Selbmann L."/>
        </authorList>
    </citation>
    <scope>NUCLEOTIDE SEQUENCE</scope>
    <source>
        <strain evidence="3">CCFEE 5810</strain>
    </source>
</reference>
<keyword evidence="2" id="KW-0472">Membrane</keyword>
<keyword evidence="2" id="KW-0812">Transmembrane</keyword>
<comment type="caution">
    <text evidence="3">The sequence shown here is derived from an EMBL/GenBank/DDBJ whole genome shotgun (WGS) entry which is preliminary data.</text>
</comment>
<evidence type="ECO:0000256" key="1">
    <source>
        <dbReference type="SAM" id="MobiDB-lite"/>
    </source>
</evidence>
<dbReference type="EMBL" id="JAVRQU010000006">
    <property type="protein sequence ID" value="KAK5701879.1"/>
    <property type="molecule type" value="Genomic_DNA"/>
</dbReference>
<sequence length="509" mass="54359">MGVLCILGAVAGVAASIAILRLSDGVPITDWRYAPTVYLSISYTITNILLAIALSHGVTISWWRRALGAKTELGDLHRYWNFGTSPLAAATAGRKFNFIAFASLIVAITPANGPLLQRSSSVTVRQTSAPITLQIQSVPSIQAPTGYMSGRGLIVSLLSQDFAPVVQSFYDHGLVSADGTGCPRDAPYNINPSTPFNPSTDPSVIGTDVFTTEFIWGPRMYPANFSLNTQYKDSMTPSDCSGMLTVQNCSLRAATVQYPVIIDGNRSTITLDPASTIIDDNVIALLDYPSTTFPGLTALGGYAFALNNRFKGVSHLRFVGAVGYELLSTGATGPQFANTTEVKDRVGDMCNITFADPIQNLLAQARELMFRTALAFGNATTVETVSGMTDRTSNVYQSHYAFLAAAVALTVASILVVLATFHGFWELGRVVSMSPVEIVKAFNAPLLAAEDSNADAKELVEAAGTRPVRYRLVANAPGSKEGRSDSEGSVPDTEGTDMHLEICDLRVVN</sequence>
<dbReference type="Pfam" id="PF11374">
    <property type="entry name" value="DUF3176"/>
    <property type="match status" value="1"/>
</dbReference>
<evidence type="ECO:0000313" key="4">
    <source>
        <dbReference type="Proteomes" id="UP001310594"/>
    </source>
</evidence>
<dbReference type="InterPro" id="IPR021514">
    <property type="entry name" value="DUF3176"/>
</dbReference>
<dbReference type="PANTHER" id="PTHR37576:SF2">
    <property type="entry name" value="DEFECT AT LOW TEMPERATURE PROTEIN 1"/>
    <property type="match status" value="1"/>
</dbReference>
<evidence type="ECO:0000256" key="2">
    <source>
        <dbReference type="SAM" id="Phobius"/>
    </source>
</evidence>
<organism evidence="3 4">
    <name type="scientific">Elasticomyces elasticus</name>
    <dbReference type="NCBI Taxonomy" id="574655"/>
    <lineage>
        <taxon>Eukaryota</taxon>
        <taxon>Fungi</taxon>
        <taxon>Dikarya</taxon>
        <taxon>Ascomycota</taxon>
        <taxon>Pezizomycotina</taxon>
        <taxon>Dothideomycetes</taxon>
        <taxon>Dothideomycetidae</taxon>
        <taxon>Mycosphaerellales</taxon>
        <taxon>Teratosphaeriaceae</taxon>
        <taxon>Elasticomyces</taxon>
    </lineage>
</organism>
<protein>
    <submittedName>
        <fullName evidence="3">Uncharacterized protein</fullName>
    </submittedName>
</protein>
<feature type="region of interest" description="Disordered" evidence="1">
    <location>
        <begin position="474"/>
        <end position="495"/>
    </location>
</feature>
<gene>
    <name evidence="3" type="ORF">LTR97_004697</name>
</gene>
<dbReference type="PANTHER" id="PTHR37576">
    <property type="entry name" value="DEFECT AT LOW TEMPERATURE PROTEIN 1"/>
    <property type="match status" value="1"/>
</dbReference>
<evidence type="ECO:0000313" key="3">
    <source>
        <dbReference type="EMBL" id="KAK5701879.1"/>
    </source>
</evidence>